<keyword evidence="2" id="KW-1185">Reference proteome</keyword>
<name>A0A366DQ24_9HYPH</name>
<proteinExistence type="predicted"/>
<organism evidence="1 2">
    <name type="scientific">Pseudochrobactrum asaccharolyticum</name>
    <dbReference type="NCBI Taxonomy" id="354351"/>
    <lineage>
        <taxon>Bacteria</taxon>
        <taxon>Pseudomonadati</taxon>
        <taxon>Pseudomonadota</taxon>
        <taxon>Alphaproteobacteria</taxon>
        <taxon>Hyphomicrobiales</taxon>
        <taxon>Brucellaceae</taxon>
        <taxon>Pseudochrobactrum</taxon>
    </lineage>
</organism>
<protein>
    <submittedName>
        <fullName evidence="1">Uncharacterized protein YbbK (DUF523 family)</fullName>
    </submittedName>
</protein>
<evidence type="ECO:0000313" key="2">
    <source>
        <dbReference type="Proteomes" id="UP000252893"/>
    </source>
</evidence>
<dbReference type="EMBL" id="QNRH01000007">
    <property type="protein sequence ID" value="RBO92190.1"/>
    <property type="molecule type" value="Genomic_DNA"/>
</dbReference>
<dbReference type="InterPro" id="IPR007553">
    <property type="entry name" value="2-thiour_desulf"/>
</dbReference>
<evidence type="ECO:0000313" key="1">
    <source>
        <dbReference type="EMBL" id="RBO92190.1"/>
    </source>
</evidence>
<dbReference type="RefSeq" id="WP_113945510.1">
    <property type="nucleotide sequence ID" value="NZ_JBHEEG010000009.1"/>
</dbReference>
<dbReference type="Proteomes" id="UP000252893">
    <property type="component" value="Unassembled WGS sequence"/>
</dbReference>
<dbReference type="PANTHER" id="PTHR30087:SF1">
    <property type="entry name" value="HYPOTHETICAL CYTOSOLIC PROTEIN"/>
    <property type="match status" value="1"/>
</dbReference>
<dbReference type="AlphaFoldDB" id="A0A366DQ24"/>
<gene>
    <name evidence="1" type="ORF">DFR47_10789</name>
</gene>
<dbReference type="OrthoDB" id="495783at2"/>
<comment type="caution">
    <text evidence="1">The sequence shown here is derived from an EMBL/GenBank/DDBJ whole genome shotgun (WGS) entry which is preliminary data.</text>
</comment>
<dbReference type="PANTHER" id="PTHR30087">
    <property type="entry name" value="INNER MEMBRANE PROTEIN"/>
    <property type="match status" value="1"/>
</dbReference>
<sequence length="168" mass="17846">MTAKILVSACLLGKPVRYNGSDKKSGHPALEQWIREERVISVCPELTAGFSIPRPPAEIANGFSGNDVLSENARVVEITGRDVTELYVEGARATLAVALENDCKYALLTDGSPSCGSAFIYDGAFAGNKHNAAGVTSALLLQHGIEVFSEAQIPALQERLSAEQVGMK</sequence>
<dbReference type="Pfam" id="PF04463">
    <property type="entry name" value="2-thiour_desulf"/>
    <property type="match status" value="1"/>
</dbReference>
<reference evidence="1 2" key="1">
    <citation type="submission" date="2018-06" db="EMBL/GenBank/DDBJ databases">
        <title>Genomic Encyclopedia of Type Strains, Phase IV (KMG-IV): sequencing the most valuable type-strain genomes for metagenomic binning, comparative biology and taxonomic classification.</title>
        <authorList>
            <person name="Goeker M."/>
        </authorList>
    </citation>
    <scope>NUCLEOTIDE SEQUENCE [LARGE SCALE GENOMIC DNA]</scope>
    <source>
        <strain evidence="1 2">DSM 25619</strain>
    </source>
</reference>
<accession>A0A366DQ24</accession>